<feature type="compositionally biased region" description="Basic and acidic residues" evidence="1">
    <location>
        <begin position="434"/>
        <end position="443"/>
    </location>
</feature>
<feature type="region of interest" description="Disordered" evidence="1">
    <location>
        <begin position="645"/>
        <end position="720"/>
    </location>
</feature>
<dbReference type="RefSeq" id="XP_008082129.1">
    <property type="nucleotide sequence ID" value="XM_008083938.1"/>
</dbReference>
<dbReference type="HOGENOM" id="CLU_432798_0_0_1"/>
<feature type="region of interest" description="Disordered" evidence="1">
    <location>
        <begin position="251"/>
        <end position="321"/>
    </location>
</feature>
<feature type="compositionally biased region" description="Basic and acidic residues" evidence="1">
    <location>
        <begin position="311"/>
        <end position="321"/>
    </location>
</feature>
<sequence>MIEFPCPIDLSTLGGGDRFNGSTSIDVEPCNGVKQSIGLRNLAALLLTIARYLQITVPPLAVFLKSCTSQKSEPGQRRGVEQDIHIFEMDGREGRRRPGVGWQSPPLNFQSDADFGLGEPTGHEMLNNFQQELHTNALFDQSVGNAGFNTDPNRQWAHQAHMFSYPRNPTLIPSYLSQPPQGFYENEPFMHNPNMNGAFSTSVANDATEFLSSRDEPYGYNNATVYQNGGSAYAEPPNTFVARQNPSSFLSSYQSRHRQETFADSSLTAENEEFGESSRLSEEEEEEDLDDDSTTRLKSPVMSTPAKKKPAKEEPAKERKGLQPFAVTEAELVVIRDGYEPHTATGQHKRKRRVCLTLSEYTALMQLRKKPFSQDEWNRHDTFPSGPKRSYRRRNRVRVSPSTPYQFARTERASTVAKKEDALLKKSPRPHRAATKERREHGYGDIFEDEVEPKKSGNGSNAGMDYSDDDSDFSDFQIKTPESETPPMTTSYSPVKNGLFTTFHTNLPPTSSQPPIPIVPRGTKVKQGKHRFDHGQIQEHLTRDELRQIRPGYGVIPALHVKAFDRPQNPSLASCLGPRGPNPEMRRIRITVDEWTKLWELRGEFRNYEKYYKGRIPYEERMRGNANLERSLARKRQGITYRAKRDGQQLMPGMKKLRDAAEKSAKVKDEEGTETAVKDSDASQQEEPAESSDAKVKEDETYDQEQDAHYDIFDDIYDAD</sequence>
<dbReference type="OrthoDB" id="10298151at2759"/>
<dbReference type="GeneID" id="19462740"/>
<proteinExistence type="predicted"/>
<evidence type="ECO:0000313" key="2">
    <source>
        <dbReference type="EMBL" id="EPE30718.1"/>
    </source>
</evidence>
<feature type="compositionally biased region" description="Acidic residues" evidence="1">
    <location>
        <begin position="282"/>
        <end position="292"/>
    </location>
</feature>
<name>S3DWG2_GLAL2</name>
<dbReference type="Proteomes" id="UP000016922">
    <property type="component" value="Unassembled WGS sequence"/>
</dbReference>
<reference evidence="2 3" key="1">
    <citation type="journal article" date="2013" name="BMC Genomics">
        <title>Genomics-driven discovery of the pneumocandin biosynthetic gene cluster in the fungus Glarea lozoyensis.</title>
        <authorList>
            <person name="Chen L."/>
            <person name="Yue Q."/>
            <person name="Zhang X."/>
            <person name="Xiang M."/>
            <person name="Wang C."/>
            <person name="Li S."/>
            <person name="Che Y."/>
            <person name="Ortiz-Lopez F.J."/>
            <person name="Bills G.F."/>
            <person name="Liu X."/>
            <person name="An Z."/>
        </authorList>
    </citation>
    <scope>NUCLEOTIDE SEQUENCE [LARGE SCALE GENOMIC DNA]</scope>
    <source>
        <strain evidence="3">ATCC 20868 / MF5171</strain>
    </source>
</reference>
<feature type="compositionally biased region" description="Low complexity" evidence="1">
    <location>
        <begin position="483"/>
        <end position="492"/>
    </location>
</feature>
<keyword evidence="3" id="KW-1185">Reference proteome</keyword>
<accession>S3DWG2</accession>
<dbReference type="AlphaFoldDB" id="S3DWG2"/>
<evidence type="ECO:0000256" key="1">
    <source>
        <dbReference type="SAM" id="MobiDB-lite"/>
    </source>
</evidence>
<feature type="compositionally biased region" description="Basic and acidic residues" evidence="1">
    <location>
        <begin position="656"/>
        <end position="681"/>
    </location>
</feature>
<evidence type="ECO:0000313" key="3">
    <source>
        <dbReference type="Proteomes" id="UP000016922"/>
    </source>
</evidence>
<gene>
    <name evidence="2" type="ORF">GLAREA_03685</name>
</gene>
<dbReference type="KEGG" id="glz:GLAREA_03685"/>
<feature type="compositionally biased region" description="Basic and acidic residues" evidence="1">
    <location>
        <begin position="409"/>
        <end position="424"/>
    </location>
</feature>
<dbReference type="EMBL" id="KE145363">
    <property type="protein sequence ID" value="EPE30718.1"/>
    <property type="molecule type" value="Genomic_DNA"/>
</dbReference>
<protein>
    <submittedName>
        <fullName evidence="2">Uncharacterized protein</fullName>
    </submittedName>
</protein>
<organism evidence="2 3">
    <name type="scientific">Glarea lozoyensis (strain ATCC 20868 / MF5171)</name>
    <dbReference type="NCBI Taxonomy" id="1116229"/>
    <lineage>
        <taxon>Eukaryota</taxon>
        <taxon>Fungi</taxon>
        <taxon>Dikarya</taxon>
        <taxon>Ascomycota</taxon>
        <taxon>Pezizomycotina</taxon>
        <taxon>Leotiomycetes</taxon>
        <taxon>Helotiales</taxon>
        <taxon>Helotiaceae</taxon>
        <taxon>Glarea</taxon>
    </lineage>
</organism>
<feature type="region of interest" description="Disordered" evidence="1">
    <location>
        <begin position="376"/>
        <end position="492"/>
    </location>
</feature>